<sequence length="129" mass="14773">MKLKQKHCTTPAICSCAGVNVTHLLISIIVIDKNRYLHTKINHQRESRLWVVTLVLYTCILIPLMQLKRTLASMFGLMIFDTKSMTKEMEFPEFASLAVARYEDLGGEDGEREEICSICLVEYEEEDAT</sequence>
<dbReference type="EMBL" id="QJKJ01005995">
    <property type="protein sequence ID" value="RDX88268.1"/>
    <property type="molecule type" value="Genomic_DNA"/>
</dbReference>
<comment type="caution">
    <text evidence="2">The sequence shown here is derived from an EMBL/GenBank/DDBJ whole genome shotgun (WGS) entry which is preliminary data.</text>
</comment>
<dbReference type="OrthoDB" id="8062037at2759"/>
<evidence type="ECO:0000256" key="1">
    <source>
        <dbReference type="SAM" id="Phobius"/>
    </source>
</evidence>
<feature type="transmembrane region" description="Helical" evidence="1">
    <location>
        <begin position="47"/>
        <end position="65"/>
    </location>
</feature>
<keyword evidence="1" id="KW-0812">Transmembrane</keyword>
<evidence type="ECO:0000313" key="2">
    <source>
        <dbReference type="EMBL" id="RDX88268.1"/>
    </source>
</evidence>
<feature type="non-terminal residue" evidence="2">
    <location>
        <position position="1"/>
    </location>
</feature>
<proteinExistence type="predicted"/>
<accession>A0A371GCH3</accession>
<dbReference type="AlphaFoldDB" id="A0A371GCH3"/>
<evidence type="ECO:0000313" key="3">
    <source>
        <dbReference type="Proteomes" id="UP000257109"/>
    </source>
</evidence>
<keyword evidence="1" id="KW-1133">Transmembrane helix</keyword>
<keyword evidence="1" id="KW-0472">Membrane</keyword>
<reference evidence="2" key="1">
    <citation type="submission" date="2018-05" db="EMBL/GenBank/DDBJ databases">
        <title>Draft genome of Mucuna pruriens seed.</title>
        <authorList>
            <person name="Nnadi N.E."/>
            <person name="Vos R."/>
            <person name="Hasami M.H."/>
            <person name="Devisetty U.K."/>
            <person name="Aguiy J.C."/>
        </authorList>
    </citation>
    <scope>NUCLEOTIDE SEQUENCE [LARGE SCALE GENOMIC DNA]</scope>
    <source>
        <strain evidence="2">JCA_2017</strain>
    </source>
</reference>
<organism evidence="2 3">
    <name type="scientific">Mucuna pruriens</name>
    <name type="common">Velvet bean</name>
    <name type="synonym">Dolichos pruriens</name>
    <dbReference type="NCBI Taxonomy" id="157652"/>
    <lineage>
        <taxon>Eukaryota</taxon>
        <taxon>Viridiplantae</taxon>
        <taxon>Streptophyta</taxon>
        <taxon>Embryophyta</taxon>
        <taxon>Tracheophyta</taxon>
        <taxon>Spermatophyta</taxon>
        <taxon>Magnoliopsida</taxon>
        <taxon>eudicotyledons</taxon>
        <taxon>Gunneridae</taxon>
        <taxon>Pentapetalae</taxon>
        <taxon>rosids</taxon>
        <taxon>fabids</taxon>
        <taxon>Fabales</taxon>
        <taxon>Fabaceae</taxon>
        <taxon>Papilionoideae</taxon>
        <taxon>50 kb inversion clade</taxon>
        <taxon>NPAAA clade</taxon>
        <taxon>indigoferoid/millettioid clade</taxon>
        <taxon>Phaseoleae</taxon>
        <taxon>Mucuna</taxon>
    </lineage>
</organism>
<keyword evidence="3" id="KW-1185">Reference proteome</keyword>
<dbReference type="Proteomes" id="UP000257109">
    <property type="component" value="Unassembled WGS sequence"/>
</dbReference>
<protein>
    <submittedName>
        <fullName evidence="2">Uncharacterized protein</fullName>
    </submittedName>
</protein>
<name>A0A371GCH3_MUCPR</name>
<gene>
    <name evidence="2" type="ORF">CR513_30163</name>
</gene>